<dbReference type="EC" id="4.1.1.5" evidence="4"/>
<keyword evidence="10" id="KW-1185">Reference proteome</keyword>
<dbReference type="InterPro" id="IPR005128">
    <property type="entry name" value="Acetolactate_a_deCO2ase"/>
</dbReference>
<dbReference type="GO" id="GO:0047605">
    <property type="term" value="F:acetolactate decarboxylase activity"/>
    <property type="evidence" value="ECO:0007669"/>
    <property type="project" value="UniProtKB-EC"/>
</dbReference>
<evidence type="ECO:0000313" key="9">
    <source>
        <dbReference type="EMBL" id="KAF2483512.1"/>
    </source>
</evidence>
<evidence type="ECO:0000256" key="8">
    <source>
        <dbReference type="ARBA" id="ARBA00023239"/>
    </source>
</evidence>
<reference evidence="9" key="1">
    <citation type="journal article" date="2020" name="Stud. Mycol.">
        <title>101 Dothideomycetes genomes: a test case for predicting lifestyles and emergence of pathogens.</title>
        <authorList>
            <person name="Haridas S."/>
            <person name="Albert R."/>
            <person name="Binder M."/>
            <person name="Bloem J."/>
            <person name="Labutti K."/>
            <person name="Salamov A."/>
            <person name="Andreopoulos B."/>
            <person name="Baker S."/>
            <person name="Barry K."/>
            <person name="Bills G."/>
            <person name="Bluhm B."/>
            <person name="Cannon C."/>
            <person name="Castanera R."/>
            <person name="Culley D."/>
            <person name="Daum C."/>
            <person name="Ezra D."/>
            <person name="Gonzalez J."/>
            <person name="Henrissat B."/>
            <person name="Kuo A."/>
            <person name="Liang C."/>
            <person name="Lipzen A."/>
            <person name="Lutzoni F."/>
            <person name="Magnuson J."/>
            <person name="Mondo S."/>
            <person name="Nolan M."/>
            <person name="Ohm R."/>
            <person name="Pangilinan J."/>
            <person name="Park H.-J."/>
            <person name="Ramirez L."/>
            <person name="Alfaro M."/>
            <person name="Sun H."/>
            <person name="Tritt A."/>
            <person name="Yoshinaga Y."/>
            <person name="Zwiers L.-H."/>
            <person name="Turgeon B."/>
            <person name="Goodwin S."/>
            <person name="Spatafora J."/>
            <person name="Crous P."/>
            <person name="Grigoriev I."/>
        </authorList>
    </citation>
    <scope>NUCLEOTIDE SEQUENCE</scope>
    <source>
        <strain evidence="9">CBS 113389</strain>
    </source>
</reference>
<organism evidence="9 10">
    <name type="scientific">Neohortaea acidophila</name>
    <dbReference type="NCBI Taxonomy" id="245834"/>
    <lineage>
        <taxon>Eukaryota</taxon>
        <taxon>Fungi</taxon>
        <taxon>Dikarya</taxon>
        <taxon>Ascomycota</taxon>
        <taxon>Pezizomycotina</taxon>
        <taxon>Dothideomycetes</taxon>
        <taxon>Dothideomycetidae</taxon>
        <taxon>Mycosphaerellales</taxon>
        <taxon>Teratosphaeriaceae</taxon>
        <taxon>Neohortaea</taxon>
    </lineage>
</organism>
<protein>
    <recommendedName>
        <fullName evidence="5">Alpha-acetolactate decarboxylase</fullName>
        <ecNumber evidence="4">4.1.1.5</ecNumber>
    </recommendedName>
</protein>
<sequence>MAKPPPNDIHQFSLLSAFHAGLKEGGPPAAFLATQGTHGLGISEDDEADMLQLDSECYTFSDEGEAARADPEDQMPFVMVTAFQPAARVKPPRGTTSATIREVFEGKAGKNTPLPFRLGY</sequence>
<dbReference type="AlphaFoldDB" id="A0A6A6PU49"/>
<evidence type="ECO:0000256" key="3">
    <source>
        <dbReference type="ARBA" id="ARBA00007106"/>
    </source>
</evidence>
<dbReference type="PANTHER" id="PTHR35524">
    <property type="entry name" value="ALPHA-ACETOLACTATE DECARBOXYLASE"/>
    <property type="match status" value="1"/>
</dbReference>
<dbReference type="GeneID" id="54478156"/>
<evidence type="ECO:0000256" key="1">
    <source>
        <dbReference type="ARBA" id="ARBA00001784"/>
    </source>
</evidence>
<keyword evidence="7" id="KW-0005">Acetoin biosynthesis</keyword>
<name>A0A6A6PU49_9PEZI</name>
<dbReference type="RefSeq" id="XP_033590082.1">
    <property type="nucleotide sequence ID" value="XM_033737154.1"/>
</dbReference>
<comment type="similarity">
    <text evidence="3">Belongs to the alpha-acetolactate decarboxylase family.</text>
</comment>
<evidence type="ECO:0000256" key="4">
    <source>
        <dbReference type="ARBA" id="ARBA00013204"/>
    </source>
</evidence>
<dbReference type="Pfam" id="PF03306">
    <property type="entry name" value="AAL_decarboxy"/>
    <property type="match status" value="1"/>
</dbReference>
<dbReference type="PANTHER" id="PTHR35524:SF1">
    <property type="entry name" value="ALPHA-ACETOLACTATE DECARBOXYLASE"/>
    <property type="match status" value="1"/>
</dbReference>
<dbReference type="Proteomes" id="UP000799767">
    <property type="component" value="Unassembled WGS sequence"/>
</dbReference>
<proteinExistence type="inferred from homology"/>
<dbReference type="OrthoDB" id="509395at2759"/>
<dbReference type="SUPFAM" id="SSF117856">
    <property type="entry name" value="AF0104/ALDC/Ptd012-like"/>
    <property type="match status" value="1"/>
</dbReference>
<evidence type="ECO:0000256" key="6">
    <source>
        <dbReference type="ARBA" id="ARBA00022793"/>
    </source>
</evidence>
<evidence type="ECO:0000313" key="10">
    <source>
        <dbReference type="Proteomes" id="UP000799767"/>
    </source>
</evidence>
<evidence type="ECO:0000256" key="7">
    <source>
        <dbReference type="ARBA" id="ARBA00023061"/>
    </source>
</evidence>
<keyword evidence="6" id="KW-0210">Decarboxylase</keyword>
<accession>A0A6A6PU49</accession>
<dbReference type="UniPathway" id="UPA00626">
    <property type="reaction ID" value="UER00678"/>
</dbReference>
<evidence type="ECO:0000256" key="2">
    <source>
        <dbReference type="ARBA" id="ARBA00005170"/>
    </source>
</evidence>
<comment type="catalytic activity">
    <reaction evidence="1">
        <text>(2S)-2-acetolactate + H(+) = (R)-acetoin + CO2</text>
        <dbReference type="Rhea" id="RHEA:21580"/>
        <dbReference type="ChEBI" id="CHEBI:15378"/>
        <dbReference type="ChEBI" id="CHEBI:15686"/>
        <dbReference type="ChEBI" id="CHEBI:16526"/>
        <dbReference type="ChEBI" id="CHEBI:58476"/>
        <dbReference type="EC" id="4.1.1.5"/>
    </reaction>
</comment>
<comment type="pathway">
    <text evidence="2">Polyol metabolism; (R,R)-butane-2,3-diol biosynthesis; (R,R)-butane-2,3-diol from pyruvate: step 2/3.</text>
</comment>
<gene>
    <name evidence="9" type="ORF">BDY17DRAFT_324237</name>
</gene>
<keyword evidence="8" id="KW-0456">Lyase</keyword>
<dbReference type="Gene3D" id="3.30.1330.80">
    <property type="entry name" value="Hypothetical protein, similar to alpha- acetolactate decarboxylase, domain 2"/>
    <property type="match status" value="1"/>
</dbReference>
<evidence type="ECO:0000256" key="5">
    <source>
        <dbReference type="ARBA" id="ARBA00020164"/>
    </source>
</evidence>
<dbReference type="EMBL" id="MU001635">
    <property type="protein sequence ID" value="KAF2483512.1"/>
    <property type="molecule type" value="Genomic_DNA"/>
</dbReference>
<dbReference type="GO" id="GO:0045151">
    <property type="term" value="P:acetoin biosynthetic process"/>
    <property type="evidence" value="ECO:0007669"/>
    <property type="project" value="UniProtKB-KW"/>
</dbReference>